<dbReference type="EMBL" id="JAADJG010000312">
    <property type="protein sequence ID" value="KAF4448895.1"/>
    <property type="molecule type" value="Genomic_DNA"/>
</dbReference>
<name>A0A8H4KEU4_9HYPO</name>
<proteinExistence type="predicted"/>
<organism evidence="1 2">
    <name type="scientific">Fusarium austroafricanum</name>
    <dbReference type="NCBI Taxonomy" id="2364996"/>
    <lineage>
        <taxon>Eukaryota</taxon>
        <taxon>Fungi</taxon>
        <taxon>Dikarya</taxon>
        <taxon>Ascomycota</taxon>
        <taxon>Pezizomycotina</taxon>
        <taxon>Sordariomycetes</taxon>
        <taxon>Hypocreomycetidae</taxon>
        <taxon>Hypocreales</taxon>
        <taxon>Nectriaceae</taxon>
        <taxon>Fusarium</taxon>
        <taxon>Fusarium concolor species complex</taxon>
    </lineage>
</organism>
<dbReference type="AlphaFoldDB" id="A0A8H4KEU4"/>
<accession>A0A8H4KEU4</accession>
<gene>
    <name evidence="1" type="ORF">F53441_7757</name>
</gene>
<comment type="caution">
    <text evidence="1">The sequence shown here is derived from an EMBL/GenBank/DDBJ whole genome shotgun (WGS) entry which is preliminary data.</text>
</comment>
<evidence type="ECO:0000313" key="2">
    <source>
        <dbReference type="Proteomes" id="UP000605986"/>
    </source>
</evidence>
<dbReference type="Proteomes" id="UP000605986">
    <property type="component" value="Unassembled WGS sequence"/>
</dbReference>
<sequence>MSGATVTLNTPQDGDIMYTVQQNEFKEAEYGGEGNKTIFDWSFGPVMNQGCIDLNTYEIKITPTYNGIQAGTLDGSLKDGMGINLDLFTAKGSQRWYLKNGNEIWTNLDIKIVFDGSFQGDYKIMSF</sequence>
<evidence type="ECO:0000313" key="1">
    <source>
        <dbReference type="EMBL" id="KAF4448895.1"/>
    </source>
</evidence>
<dbReference type="OrthoDB" id="3832365at2759"/>
<reference evidence="1" key="1">
    <citation type="submission" date="2020-01" db="EMBL/GenBank/DDBJ databases">
        <title>Identification and distribution of gene clusters putatively required for synthesis of sphingolipid metabolism inhibitors in phylogenetically diverse species of the filamentous fungus Fusarium.</title>
        <authorList>
            <person name="Kim H.-S."/>
            <person name="Busman M."/>
            <person name="Brown D.W."/>
            <person name="Divon H."/>
            <person name="Uhlig S."/>
            <person name="Proctor R.H."/>
        </authorList>
    </citation>
    <scope>NUCLEOTIDE SEQUENCE</scope>
    <source>
        <strain evidence="1">NRRL 53441</strain>
    </source>
</reference>
<protein>
    <submittedName>
        <fullName evidence="1">Uncharacterized protein</fullName>
    </submittedName>
</protein>
<keyword evidence="2" id="KW-1185">Reference proteome</keyword>